<comment type="caution">
    <text evidence="1">The sequence shown here is derived from an EMBL/GenBank/DDBJ whole genome shotgun (WGS) entry which is preliminary data.</text>
</comment>
<accession>A0A9N9A3B0</accession>
<keyword evidence="2" id="KW-1185">Reference proteome</keyword>
<reference evidence="1" key="1">
    <citation type="submission" date="2021-06" db="EMBL/GenBank/DDBJ databases">
        <authorList>
            <person name="Kallberg Y."/>
            <person name="Tangrot J."/>
            <person name="Rosling A."/>
        </authorList>
    </citation>
    <scope>NUCLEOTIDE SEQUENCE</scope>
    <source>
        <strain evidence="1">IN212</strain>
    </source>
</reference>
<evidence type="ECO:0000313" key="1">
    <source>
        <dbReference type="EMBL" id="CAG8516220.1"/>
    </source>
</evidence>
<proteinExistence type="predicted"/>
<dbReference type="EMBL" id="CAJVPZ010002604">
    <property type="protein sequence ID" value="CAG8516220.1"/>
    <property type="molecule type" value="Genomic_DNA"/>
</dbReference>
<name>A0A9N9A3B0_9GLOM</name>
<sequence length="71" mass="8396">MIELVNNKNIDLAEVRNLGKRKQDDINNESDEYNNKDDEINQVTAIRRPKKWNKACDLQLQKVKDNLNRQS</sequence>
<protein>
    <submittedName>
        <fullName evidence="1">5125_t:CDS:1</fullName>
    </submittedName>
</protein>
<dbReference type="Proteomes" id="UP000789396">
    <property type="component" value="Unassembled WGS sequence"/>
</dbReference>
<evidence type="ECO:0000313" key="2">
    <source>
        <dbReference type="Proteomes" id="UP000789396"/>
    </source>
</evidence>
<dbReference type="AlphaFoldDB" id="A0A9N9A3B0"/>
<organism evidence="1 2">
    <name type="scientific">Racocetra fulgida</name>
    <dbReference type="NCBI Taxonomy" id="60492"/>
    <lineage>
        <taxon>Eukaryota</taxon>
        <taxon>Fungi</taxon>
        <taxon>Fungi incertae sedis</taxon>
        <taxon>Mucoromycota</taxon>
        <taxon>Glomeromycotina</taxon>
        <taxon>Glomeromycetes</taxon>
        <taxon>Diversisporales</taxon>
        <taxon>Gigasporaceae</taxon>
        <taxon>Racocetra</taxon>
    </lineage>
</organism>
<gene>
    <name evidence="1" type="ORF">RFULGI_LOCUS3132</name>
</gene>